<name>A0ABW3D2W7_9BACL</name>
<comment type="caution">
    <text evidence="2">The sequence shown here is derived from an EMBL/GenBank/DDBJ whole genome shotgun (WGS) entry which is preliminary data.</text>
</comment>
<dbReference type="InterPro" id="IPR012861">
    <property type="entry name" value="DUF1634"/>
</dbReference>
<reference evidence="3" key="1">
    <citation type="journal article" date="2019" name="Int. J. Syst. Evol. Microbiol.">
        <title>The Global Catalogue of Microorganisms (GCM) 10K type strain sequencing project: providing services to taxonomists for standard genome sequencing and annotation.</title>
        <authorList>
            <consortium name="The Broad Institute Genomics Platform"/>
            <consortium name="The Broad Institute Genome Sequencing Center for Infectious Disease"/>
            <person name="Wu L."/>
            <person name="Ma J."/>
        </authorList>
    </citation>
    <scope>NUCLEOTIDE SEQUENCE [LARGE SCALE GENOMIC DNA]</scope>
    <source>
        <strain evidence="3">CCUG 57263</strain>
    </source>
</reference>
<dbReference type="EMBL" id="JBHTIU010000001">
    <property type="protein sequence ID" value="MFD0867567.1"/>
    <property type="molecule type" value="Genomic_DNA"/>
</dbReference>
<accession>A0ABW3D2W7</accession>
<gene>
    <name evidence="2" type="ORF">ACFQ03_00215</name>
</gene>
<evidence type="ECO:0000256" key="1">
    <source>
        <dbReference type="SAM" id="Phobius"/>
    </source>
</evidence>
<sequence length="128" mass="13867">MTEKQGQITGKPQTRDRAAEVELAVSRWLRAGVAISGAVILAGLIYFILRGDSGYPEGAYPTALSDIVTGVAALKPFALMMAGLFLLILTPVLRVAISLFVFLAEKDYLYVLLTSFVLLTLVISFFLP</sequence>
<evidence type="ECO:0000313" key="3">
    <source>
        <dbReference type="Proteomes" id="UP001597120"/>
    </source>
</evidence>
<feature type="transmembrane region" description="Helical" evidence="1">
    <location>
        <begin position="108"/>
        <end position="127"/>
    </location>
</feature>
<protein>
    <submittedName>
        <fullName evidence="2">DUF1634 domain-containing protein</fullName>
    </submittedName>
</protein>
<feature type="transmembrane region" description="Helical" evidence="1">
    <location>
        <begin position="77"/>
        <end position="102"/>
    </location>
</feature>
<keyword evidence="3" id="KW-1185">Reference proteome</keyword>
<organism evidence="2 3">
    <name type="scientific">Paenibacillus residui</name>
    <dbReference type="NCBI Taxonomy" id="629724"/>
    <lineage>
        <taxon>Bacteria</taxon>
        <taxon>Bacillati</taxon>
        <taxon>Bacillota</taxon>
        <taxon>Bacilli</taxon>
        <taxon>Bacillales</taxon>
        <taxon>Paenibacillaceae</taxon>
        <taxon>Paenibacillus</taxon>
    </lineage>
</organism>
<dbReference type="Pfam" id="PF07843">
    <property type="entry name" value="DUF1634"/>
    <property type="match status" value="1"/>
</dbReference>
<keyword evidence="1" id="KW-1133">Transmembrane helix</keyword>
<evidence type="ECO:0000313" key="2">
    <source>
        <dbReference type="EMBL" id="MFD0867567.1"/>
    </source>
</evidence>
<dbReference type="Proteomes" id="UP001597120">
    <property type="component" value="Unassembled WGS sequence"/>
</dbReference>
<feature type="transmembrane region" description="Helical" evidence="1">
    <location>
        <begin position="28"/>
        <end position="49"/>
    </location>
</feature>
<keyword evidence="1" id="KW-0812">Transmembrane</keyword>
<proteinExistence type="predicted"/>
<keyword evidence="1" id="KW-0472">Membrane</keyword>
<dbReference type="RefSeq" id="WP_379285336.1">
    <property type="nucleotide sequence ID" value="NZ_JBHTIU010000001.1"/>
</dbReference>